<keyword evidence="4" id="KW-1185">Reference proteome</keyword>
<dbReference type="InterPro" id="IPR038607">
    <property type="entry name" value="PhoD-like_sf"/>
</dbReference>
<reference evidence="3 4" key="1">
    <citation type="submission" date="2018-09" db="EMBL/GenBank/DDBJ databases">
        <title>Complete genome sequence of Euzebya sp. DY32-46 isolated from seawater of Pacific Ocean.</title>
        <authorList>
            <person name="Xu L."/>
            <person name="Wu Y.-H."/>
            <person name="Xu X.-W."/>
        </authorList>
    </citation>
    <scope>NUCLEOTIDE SEQUENCE [LARGE SCALE GENOMIC DNA]</scope>
    <source>
        <strain evidence="3 4">DY32-46</strain>
    </source>
</reference>
<dbReference type="PANTHER" id="PTHR43606:SF2">
    <property type="entry name" value="ALKALINE PHOSPHATASE FAMILY PROTEIN (AFU_ORTHOLOGUE AFUA_5G03860)"/>
    <property type="match status" value="1"/>
</dbReference>
<proteinExistence type="predicted"/>
<feature type="domain" description="PhoD-like phosphatase metallophosphatase" evidence="1">
    <location>
        <begin position="142"/>
        <end position="504"/>
    </location>
</feature>
<dbReference type="SUPFAM" id="SSF56300">
    <property type="entry name" value="Metallo-dependent phosphatases"/>
    <property type="match status" value="1"/>
</dbReference>
<dbReference type="EMBL" id="CP031165">
    <property type="protein sequence ID" value="AXV09670.1"/>
    <property type="molecule type" value="Genomic_DNA"/>
</dbReference>
<dbReference type="Pfam" id="PF16655">
    <property type="entry name" value="PhoD_N"/>
    <property type="match status" value="1"/>
</dbReference>
<evidence type="ECO:0000313" key="3">
    <source>
        <dbReference type="EMBL" id="AXV09670.1"/>
    </source>
</evidence>
<evidence type="ECO:0000259" key="2">
    <source>
        <dbReference type="Pfam" id="PF16655"/>
    </source>
</evidence>
<accession>A0A346Y5C3</accession>
<dbReference type="InterPro" id="IPR052900">
    <property type="entry name" value="Phospholipid_Metab_Enz"/>
</dbReference>
<dbReference type="InterPro" id="IPR029052">
    <property type="entry name" value="Metallo-depent_PP-like"/>
</dbReference>
<dbReference type="InterPro" id="IPR032093">
    <property type="entry name" value="PhoD_N"/>
</dbReference>
<dbReference type="Pfam" id="PF09423">
    <property type="entry name" value="PhoD"/>
    <property type="match status" value="1"/>
</dbReference>
<evidence type="ECO:0000313" key="4">
    <source>
        <dbReference type="Proteomes" id="UP000264006"/>
    </source>
</evidence>
<protein>
    <submittedName>
        <fullName evidence="3">Phosphodiesterase/alkaline phosphatase D</fullName>
    </submittedName>
</protein>
<organism evidence="3 4">
    <name type="scientific">Euzebya pacifica</name>
    <dbReference type="NCBI Taxonomy" id="1608957"/>
    <lineage>
        <taxon>Bacteria</taxon>
        <taxon>Bacillati</taxon>
        <taxon>Actinomycetota</taxon>
        <taxon>Nitriliruptoria</taxon>
        <taxon>Euzebyales</taxon>
    </lineage>
</organism>
<dbReference type="Gene3D" id="3.60.21.70">
    <property type="entry name" value="PhoD-like phosphatase"/>
    <property type="match status" value="1"/>
</dbReference>
<dbReference type="PANTHER" id="PTHR43606">
    <property type="entry name" value="PHOSPHATASE, PUTATIVE (AFU_ORTHOLOGUE AFUA_6G08710)-RELATED"/>
    <property type="match status" value="1"/>
</dbReference>
<feature type="domain" description="Phospholipase D N-terminal" evidence="2">
    <location>
        <begin position="38"/>
        <end position="134"/>
    </location>
</feature>
<dbReference type="CDD" id="cd07389">
    <property type="entry name" value="MPP_PhoD"/>
    <property type="match status" value="1"/>
</dbReference>
<dbReference type="Gene3D" id="2.60.40.380">
    <property type="entry name" value="Purple acid phosphatase-like, N-terminal"/>
    <property type="match status" value="1"/>
</dbReference>
<evidence type="ECO:0000259" key="1">
    <source>
        <dbReference type="Pfam" id="PF09423"/>
    </source>
</evidence>
<name>A0A346Y5C3_9ACTN</name>
<dbReference type="Proteomes" id="UP000264006">
    <property type="component" value="Chromosome"/>
</dbReference>
<gene>
    <name evidence="3" type="ORF">DVS28_a5013</name>
</gene>
<dbReference type="KEGG" id="euz:DVS28_a5013"/>
<dbReference type="AlphaFoldDB" id="A0A346Y5C3"/>
<dbReference type="InterPro" id="IPR018946">
    <property type="entry name" value="PhoD-like_MPP"/>
</dbReference>
<sequence length="542" mass="60286">MAAGAAAAWSPYGLRLRDAEAQALPLGVSFDPAPFTIGVASGDPAADSVVLWTRVVDEPLLEDAQEQMPEQVEVSWAIATDPRMRRVVNSGTTIAHRDFAHTVHVTADGLEPGQWYWYRFSALGKTSRIGRTKTAGGDRLRMAMVGCAKFHIGFFGAYRQLCREDIDLVFCSGDYFYEEPFDPGAESDTREEDRLEETETLEQYRRRFALYRGDPNLRQAHALFPWVVTWDDHEFDNNYAGTIREDDDGPGQQSDSAFIARRANSYQAYYEMMPIRPPAGLPTGPDFVIHRTVRWGDLLDLVVLDTRQFRTDQPCDDATVSVTCAEVDDPDATILGLDQRQWVMNELSSSTAAWRTLGQQVLIAAIRAGGIPQQLQDSIAPALGAIDFTDGNYINADQWDGYQAERAALLGHIAEEGIPDVTVLTGDIHSTWVSELKRDFDNPLSPNVGVELCATSITSSGFSQEEQTGLRPIFYANNAHLKYFEGLSRGYMTAEVTADRWISRLRTIDDVYNPRPAITTKAEFVIERGTNAVTQTVGTPFD</sequence>